<dbReference type="InterPro" id="IPR027843">
    <property type="entry name" value="DUF4440"/>
</dbReference>
<dbReference type="InterPro" id="IPR011944">
    <property type="entry name" value="Steroid_delta5-4_isomerase"/>
</dbReference>
<dbReference type="InterPro" id="IPR032710">
    <property type="entry name" value="NTF2-like_dom_sf"/>
</dbReference>
<gene>
    <name evidence="2" type="ORF">J2I48_13325</name>
</gene>
<dbReference type="EMBL" id="JAFMYU010000009">
    <property type="protein sequence ID" value="MBO0931985.1"/>
    <property type="molecule type" value="Genomic_DNA"/>
</dbReference>
<evidence type="ECO:0000313" key="3">
    <source>
        <dbReference type="Proteomes" id="UP000664795"/>
    </source>
</evidence>
<dbReference type="RefSeq" id="WP_207335953.1">
    <property type="nucleotide sequence ID" value="NZ_JAFMYU010000009.1"/>
</dbReference>
<dbReference type="SUPFAM" id="SSF54427">
    <property type="entry name" value="NTF2-like"/>
    <property type="match status" value="1"/>
</dbReference>
<feature type="domain" description="DUF4440" evidence="1">
    <location>
        <begin position="17"/>
        <end position="130"/>
    </location>
</feature>
<dbReference type="Proteomes" id="UP000664795">
    <property type="component" value="Unassembled WGS sequence"/>
</dbReference>
<dbReference type="NCBIfam" id="TIGR02246">
    <property type="entry name" value="SgcJ/EcaC family oxidoreductase"/>
    <property type="match status" value="1"/>
</dbReference>
<dbReference type="Pfam" id="PF14534">
    <property type="entry name" value="DUF4440"/>
    <property type="match status" value="1"/>
</dbReference>
<organism evidence="2 3">
    <name type="scientific">Fibrella aquatilis</name>
    <dbReference type="NCBI Taxonomy" id="2817059"/>
    <lineage>
        <taxon>Bacteria</taxon>
        <taxon>Pseudomonadati</taxon>
        <taxon>Bacteroidota</taxon>
        <taxon>Cytophagia</taxon>
        <taxon>Cytophagales</taxon>
        <taxon>Spirosomataceae</taxon>
        <taxon>Fibrella</taxon>
    </lineage>
</organism>
<sequence length="151" mass="17358">MNYTSQLSQPDTEQTLRLLEQFVTLWNAKDADAFGQIFTENAEFTDIVGQTALGRRALIEQHRYPFAVVNKEAVLAMQDLYIRPLSDELVLVTAQWSCENSTTPTGQVLPTRHGVVQLVCQRDEAGTWLIRLVHNTDTNLMYERQERFIKK</sequence>
<reference evidence="2 3" key="1">
    <citation type="submission" date="2021-03" db="EMBL/GenBank/DDBJ databases">
        <title>Fibrella sp. HMF5036 genome sequencing and assembly.</title>
        <authorList>
            <person name="Kang H."/>
            <person name="Kim H."/>
            <person name="Bae S."/>
            <person name="Joh K."/>
        </authorList>
    </citation>
    <scope>NUCLEOTIDE SEQUENCE [LARGE SCALE GENOMIC DNA]</scope>
    <source>
        <strain evidence="2 3">HMF5036</strain>
    </source>
</reference>
<proteinExistence type="predicted"/>
<accession>A0A939G6L4</accession>
<dbReference type="AlphaFoldDB" id="A0A939G6L4"/>
<name>A0A939G6L4_9BACT</name>
<protein>
    <submittedName>
        <fullName evidence="2">SgcJ/EcaC family oxidoreductase</fullName>
    </submittedName>
</protein>
<keyword evidence="3" id="KW-1185">Reference proteome</keyword>
<comment type="caution">
    <text evidence="2">The sequence shown here is derived from an EMBL/GenBank/DDBJ whole genome shotgun (WGS) entry which is preliminary data.</text>
</comment>
<evidence type="ECO:0000313" key="2">
    <source>
        <dbReference type="EMBL" id="MBO0931985.1"/>
    </source>
</evidence>
<dbReference type="Gene3D" id="3.10.450.50">
    <property type="match status" value="1"/>
</dbReference>
<evidence type="ECO:0000259" key="1">
    <source>
        <dbReference type="Pfam" id="PF14534"/>
    </source>
</evidence>